<keyword evidence="6" id="KW-1185">Reference proteome</keyword>
<dbReference type="Pfam" id="PF13435">
    <property type="entry name" value="Cytochrome_C554"/>
    <property type="match status" value="1"/>
</dbReference>
<dbReference type="InterPro" id="IPR021133">
    <property type="entry name" value="HEAT_type_2"/>
</dbReference>
<dbReference type="AlphaFoldDB" id="A0A7X1E636"/>
<dbReference type="SUPFAM" id="SSF48371">
    <property type="entry name" value="ARM repeat"/>
    <property type="match status" value="1"/>
</dbReference>
<feature type="region of interest" description="Disordered" evidence="3">
    <location>
        <begin position="82"/>
        <end position="101"/>
    </location>
</feature>
<dbReference type="InterPro" id="IPR051829">
    <property type="entry name" value="Multiheme_Cytochr_ET"/>
</dbReference>
<feature type="repeat" description="TPR" evidence="2">
    <location>
        <begin position="611"/>
        <end position="644"/>
    </location>
</feature>
<feature type="region of interest" description="Disordered" evidence="3">
    <location>
        <begin position="34"/>
        <end position="54"/>
    </location>
</feature>
<dbReference type="SUPFAM" id="SSF48452">
    <property type="entry name" value="TPR-like"/>
    <property type="match status" value="1"/>
</dbReference>
<sequence>MLSSPASLRGKPRYRLPLLGGLILATLLAGCGEKHENGKSASTDPRTLGPLPITHRPERLDQIGEETCRTCHADEFRSWGQSHHAHANRPIDPTLDQPAFDPTRKLVEGDSQYRMEWRDGKPWMIVDEGEGETTYPLDGVLAYKPLRQYLVPFPGGKWQTTTAAYDPAKQEWFDVYEGQNRRPGEWGHWTGQGMNWNANCAYCHNTEFDKNLDPVSGHYQSEWTRQSISCVQCHAGLAEHVESATEADGGILPRRLNAFQVEASCASCHSRRDDLTANEFRPGDSFHDHFGLTLPVYPDLYYADGQIQDEVFVFGSFEMSRMGHAGVTCMDCHDPHSMELTRPVANNSTCMWCHEGGVDGAPVIRPVEHSHHAEGSLGNRCVECHMPKTTYMQRDPRVDHGFHSPDPFLTRTQGIPNACSTCHTDESIEWAEEKVAEWYPEKKVLTRQRDRAQAIQAAWEGDPSIAPRLMELAKAEPIPAWRATYTGLLTPYAGNPDVQEFLNQSFDDPSSLVRSQAALAVGRAETLAPEFDDLLADPNRNVRLAAARTLNNRREPITRPATEEEWEEYLLFNSDRPQMAFILADRAIQAEDAEAAEKWLQRAIYLESPNPELLREAAILYSRLGNSDAAARRLEEAYSLAPNEAIYPYSLALIRAEQGRAKEALQLLKISTRLDPGFDRAWYNLALAQLRAGNPAAAYQSLNRATSLRGTENWIRAYQAIGQALQQQQQ</sequence>
<dbReference type="InterPro" id="IPR011989">
    <property type="entry name" value="ARM-like"/>
</dbReference>
<dbReference type="PANTHER" id="PTHR35038">
    <property type="entry name" value="DISSIMILATORY SULFITE REDUCTASE SIRA"/>
    <property type="match status" value="1"/>
</dbReference>
<reference evidence="5 6" key="1">
    <citation type="submission" date="2020-07" db="EMBL/GenBank/DDBJ databases">
        <authorList>
            <person name="Feng X."/>
        </authorList>
    </citation>
    <scope>NUCLEOTIDE SEQUENCE [LARGE SCALE GENOMIC DNA]</scope>
    <source>
        <strain evidence="5 6">JCM14086</strain>
    </source>
</reference>
<dbReference type="GO" id="GO:0042279">
    <property type="term" value="F:nitrite reductase (cytochrome, ammonia-forming) activity"/>
    <property type="evidence" value="ECO:0007669"/>
    <property type="project" value="InterPro"/>
</dbReference>
<comment type="caution">
    <text evidence="5">The sequence shown here is derived from an EMBL/GenBank/DDBJ whole genome shotgun (WGS) entry which is preliminary data.</text>
</comment>
<dbReference type="InterPro" id="IPR019734">
    <property type="entry name" value="TPR_rpt"/>
</dbReference>
<dbReference type="PANTHER" id="PTHR35038:SF8">
    <property type="entry name" value="C-TYPE POLYHEME CYTOCHROME OMCC"/>
    <property type="match status" value="1"/>
</dbReference>
<evidence type="ECO:0000313" key="6">
    <source>
        <dbReference type="Proteomes" id="UP000525652"/>
    </source>
</evidence>
<dbReference type="EMBL" id="JACHVA010000130">
    <property type="protein sequence ID" value="MBC2603708.1"/>
    <property type="molecule type" value="Genomic_DNA"/>
</dbReference>
<organism evidence="5 6">
    <name type="scientific">Puniceicoccus vermicola</name>
    <dbReference type="NCBI Taxonomy" id="388746"/>
    <lineage>
        <taxon>Bacteria</taxon>
        <taxon>Pseudomonadati</taxon>
        <taxon>Verrucomicrobiota</taxon>
        <taxon>Opitutia</taxon>
        <taxon>Puniceicoccales</taxon>
        <taxon>Puniceicoccaceae</taxon>
        <taxon>Puniceicoccus</taxon>
    </lineage>
</organism>
<accession>A0A7X1E636</accession>
<evidence type="ECO:0000256" key="1">
    <source>
        <dbReference type="ARBA" id="ARBA00022729"/>
    </source>
</evidence>
<dbReference type="Proteomes" id="UP000525652">
    <property type="component" value="Unassembled WGS sequence"/>
</dbReference>
<dbReference type="SMART" id="SM00028">
    <property type="entry name" value="TPR"/>
    <property type="match status" value="3"/>
</dbReference>
<keyword evidence="2" id="KW-0802">TPR repeat</keyword>
<dbReference type="Pfam" id="PF14559">
    <property type="entry name" value="TPR_19"/>
    <property type="match status" value="1"/>
</dbReference>
<name>A0A7X1E636_9BACT</name>
<dbReference type="GO" id="GO:0042597">
    <property type="term" value="C:periplasmic space"/>
    <property type="evidence" value="ECO:0007669"/>
    <property type="project" value="InterPro"/>
</dbReference>
<dbReference type="InterPro" id="IPR016024">
    <property type="entry name" value="ARM-type_fold"/>
</dbReference>
<evidence type="ECO:0000259" key="4">
    <source>
        <dbReference type="Pfam" id="PF13435"/>
    </source>
</evidence>
<dbReference type="InterPro" id="IPR023155">
    <property type="entry name" value="Cyt_c-552/4"/>
</dbReference>
<dbReference type="PROSITE" id="PS50005">
    <property type="entry name" value="TPR"/>
    <property type="match status" value="1"/>
</dbReference>
<dbReference type="SUPFAM" id="SSF48695">
    <property type="entry name" value="Multiheme cytochromes"/>
    <property type="match status" value="1"/>
</dbReference>
<feature type="domain" description="Cytochrome c-552/4" evidence="4">
    <location>
        <begin position="67"/>
        <end position="92"/>
    </location>
</feature>
<dbReference type="InterPro" id="IPR036280">
    <property type="entry name" value="Multihaem_cyt_sf"/>
</dbReference>
<proteinExistence type="predicted"/>
<keyword evidence="1" id="KW-0732">Signal</keyword>
<dbReference type="Gene3D" id="1.25.10.10">
    <property type="entry name" value="Leucine-rich Repeat Variant"/>
    <property type="match status" value="1"/>
</dbReference>
<gene>
    <name evidence="5" type="ORF">H5P30_18155</name>
</gene>
<evidence type="ECO:0000256" key="3">
    <source>
        <dbReference type="SAM" id="MobiDB-lite"/>
    </source>
</evidence>
<dbReference type="InterPro" id="IPR003321">
    <property type="entry name" value="Cyt_c552"/>
</dbReference>
<dbReference type="Gene3D" id="1.10.1130.10">
    <property type="entry name" value="Flavocytochrome C3, Chain A"/>
    <property type="match status" value="2"/>
</dbReference>
<evidence type="ECO:0000313" key="5">
    <source>
        <dbReference type="EMBL" id="MBC2603708.1"/>
    </source>
</evidence>
<dbReference type="Gene3D" id="1.25.40.10">
    <property type="entry name" value="Tetratricopeptide repeat domain"/>
    <property type="match status" value="1"/>
</dbReference>
<protein>
    <submittedName>
        <fullName evidence="5">Ammonia-forming cytochrome c nitrite reductase subunit c552</fullName>
    </submittedName>
</protein>
<dbReference type="PROSITE" id="PS50077">
    <property type="entry name" value="HEAT_REPEAT"/>
    <property type="match status" value="1"/>
</dbReference>
<dbReference type="Pfam" id="PF02335">
    <property type="entry name" value="Cytochrom_C552"/>
    <property type="match status" value="1"/>
</dbReference>
<evidence type="ECO:0000256" key="2">
    <source>
        <dbReference type="PROSITE-ProRule" id="PRU00339"/>
    </source>
</evidence>
<dbReference type="RefSeq" id="WP_185694333.1">
    <property type="nucleotide sequence ID" value="NZ_JACHVA010000130.1"/>
</dbReference>
<dbReference type="InterPro" id="IPR011990">
    <property type="entry name" value="TPR-like_helical_dom_sf"/>
</dbReference>